<evidence type="ECO:0000313" key="3">
    <source>
        <dbReference type="EMBL" id="PPK87085.1"/>
    </source>
</evidence>
<sequence>MLLRAVALSLCFLLTGYALPAQQCTGNLGENIFTDGDFGSGTANVLTPDPGIAPGFSYTTFPPPNDGSYTITNDTRRWASIFDTWRLFGDNSDDPNGYMMLVNASYEPGLFYEQDVDGLCENTLYQFSADVTNVVRRGVNQLLPNVSFLLDDEVYVTTGALPENETWTTYGFTFVTRPGQTSVTLALRNNAPGGIGNDIAIDNISFRACGPEALILPDTVADVCEDGEPITLTATVNGDQFPTPAVQWQRSTDGGLSWQDIPGETNRSFVQQPTASGQYLYRYLLANSPANLANTKCYIVSNEKRVNVIPKNYSVTDTLCAGLTFAVGSKTYGSSGIYVDTLRSGLGCDSIVRLALEIVPDPGLRPSFSLVDPSCTYLADGRVTLDSMRGGIAPYRFELAGTPGRVGIPVDSLTEGTYAYLLEDRYGCRAADTLSLVSPFPFEVDLGADQNLVLGERATVPIRTSQPITAYTWLPAGITDCDSGCNPLEVLPTSSVTLGLVATSATGCLAVDSVRLSVVAERLVFIPSAFSPNGDGNNDRFTVFGSLPNVSGLRSLRVFDRWGGELFSAGDVNANDETAGWDGTVGGRDVPVGTYVYAAEVGFLDGVVVTYTGTLTLIR</sequence>
<feature type="signal peptide" evidence="1">
    <location>
        <begin position="1"/>
        <end position="20"/>
    </location>
</feature>
<dbReference type="Gene3D" id="2.60.40.2700">
    <property type="match status" value="1"/>
</dbReference>
<proteinExistence type="predicted"/>
<dbReference type="InterPro" id="IPR007110">
    <property type="entry name" value="Ig-like_dom"/>
</dbReference>
<feature type="domain" description="Ig-like" evidence="2">
    <location>
        <begin position="211"/>
        <end position="307"/>
    </location>
</feature>
<dbReference type="Proteomes" id="UP000237662">
    <property type="component" value="Unassembled WGS sequence"/>
</dbReference>
<keyword evidence="4" id="KW-1185">Reference proteome</keyword>
<accession>A0A2S6I6G4</accession>
<dbReference type="PROSITE" id="PS50835">
    <property type="entry name" value="IG_LIKE"/>
    <property type="match status" value="1"/>
</dbReference>
<evidence type="ECO:0000256" key="1">
    <source>
        <dbReference type="SAM" id="SignalP"/>
    </source>
</evidence>
<gene>
    <name evidence="3" type="ORF">CLV84_0019</name>
</gene>
<name>A0A2S6I6G4_9BACT</name>
<dbReference type="Pfam" id="PF13585">
    <property type="entry name" value="CHU_C"/>
    <property type="match status" value="1"/>
</dbReference>
<protein>
    <submittedName>
        <fullName evidence="3">Gliding motility-associated-like protein</fullName>
    </submittedName>
</protein>
<organism evidence="3 4">
    <name type="scientific">Neolewinella xylanilytica</name>
    <dbReference type="NCBI Taxonomy" id="1514080"/>
    <lineage>
        <taxon>Bacteria</taxon>
        <taxon>Pseudomonadati</taxon>
        <taxon>Bacteroidota</taxon>
        <taxon>Saprospiria</taxon>
        <taxon>Saprospirales</taxon>
        <taxon>Lewinellaceae</taxon>
        <taxon>Neolewinella</taxon>
    </lineage>
</organism>
<feature type="chain" id="PRO_5015496898" evidence="1">
    <location>
        <begin position="21"/>
        <end position="619"/>
    </location>
</feature>
<keyword evidence="1" id="KW-0732">Signal</keyword>
<evidence type="ECO:0000259" key="2">
    <source>
        <dbReference type="PROSITE" id="PS50835"/>
    </source>
</evidence>
<comment type="caution">
    <text evidence="3">The sequence shown here is derived from an EMBL/GenBank/DDBJ whole genome shotgun (WGS) entry which is preliminary data.</text>
</comment>
<reference evidence="3 4" key="1">
    <citation type="submission" date="2018-02" db="EMBL/GenBank/DDBJ databases">
        <title>Genomic Encyclopedia of Archaeal and Bacterial Type Strains, Phase II (KMG-II): from individual species to whole genera.</title>
        <authorList>
            <person name="Goeker M."/>
        </authorList>
    </citation>
    <scope>NUCLEOTIDE SEQUENCE [LARGE SCALE GENOMIC DNA]</scope>
    <source>
        <strain evidence="3 4">DSM 29526</strain>
    </source>
</reference>
<dbReference type="NCBIfam" id="TIGR04131">
    <property type="entry name" value="Bac_Flav_CTERM"/>
    <property type="match status" value="1"/>
</dbReference>
<dbReference type="InterPro" id="IPR026341">
    <property type="entry name" value="T9SS_type_B"/>
</dbReference>
<dbReference type="AlphaFoldDB" id="A0A2S6I6G4"/>
<dbReference type="Gene3D" id="2.60.120.260">
    <property type="entry name" value="Galactose-binding domain-like"/>
    <property type="match status" value="1"/>
</dbReference>
<dbReference type="EMBL" id="PTJC01000005">
    <property type="protein sequence ID" value="PPK87085.1"/>
    <property type="molecule type" value="Genomic_DNA"/>
</dbReference>
<evidence type="ECO:0000313" key="4">
    <source>
        <dbReference type="Proteomes" id="UP000237662"/>
    </source>
</evidence>